<feature type="chain" id="PRO_5035164651" evidence="2">
    <location>
        <begin position="16"/>
        <end position="116"/>
    </location>
</feature>
<name>A0A8I6S2P5_CIMLE</name>
<dbReference type="GeneID" id="106670330"/>
<keyword evidence="2" id="KW-0732">Signal</keyword>
<keyword evidence="1" id="KW-0472">Membrane</keyword>
<proteinExistence type="predicted"/>
<accession>A0A8I6S2P5</accession>
<dbReference type="EnsemblMetazoa" id="XM_014400550.2">
    <property type="protein sequence ID" value="XP_014256036.1"/>
    <property type="gene ID" value="LOC106670330"/>
</dbReference>
<keyword evidence="1" id="KW-1133">Transmembrane helix</keyword>
<sequence>MKLIVLLVSVMVVYSMQMDVSEFVDFKNHISKFEKVIGLVKSVFSQFKTAMDASERKDLEIRDPYAVIRAICNRQGLVHVLIIFLFLVLPLIVGISPAGNFAIPHYQPGMAKFFLT</sequence>
<dbReference type="Proteomes" id="UP000494040">
    <property type="component" value="Unassembled WGS sequence"/>
</dbReference>
<reference evidence="3" key="1">
    <citation type="submission" date="2022-01" db="UniProtKB">
        <authorList>
            <consortium name="EnsemblMetazoa"/>
        </authorList>
    </citation>
    <scope>IDENTIFICATION</scope>
</reference>
<evidence type="ECO:0000256" key="2">
    <source>
        <dbReference type="SAM" id="SignalP"/>
    </source>
</evidence>
<feature type="signal peptide" evidence="2">
    <location>
        <begin position="1"/>
        <end position="15"/>
    </location>
</feature>
<evidence type="ECO:0000313" key="4">
    <source>
        <dbReference type="Proteomes" id="UP000494040"/>
    </source>
</evidence>
<keyword evidence="4" id="KW-1185">Reference proteome</keyword>
<evidence type="ECO:0000256" key="1">
    <source>
        <dbReference type="SAM" id="Phobius"/>
    </source>
</evidence>
<organism evidence="3 4">
    <name type="scientific">Cimex lectularius</name>
    <name type="common">Bed bug</name>
    <name type="synonym">Acanthia lectularia</name>
    <dbReference type="NCBI Taxonomy" id="79782"/>
    <lineage>
        <taxon>Eukaryota</taxon>
        <taxon>Metazoa</taxon>
        <taxon>Ecdysozoa</taxon>
        <taxon>Arthropoda</taxon>
        <taxon>Hexapoda</taxon>
        <taxon>Insecta</taxon>
        <taxon>Pterygota</taxon>
        <taxon>Neoptera</taxon>
        <taxon>Paraneoptera</taxon>
        <taxon>Hemiptera</taxon>
        <taxon>Heteroptera</taxon>
        <taxon>Panheteroptera</taxon>
        <taxon>Cimicomorpha</taxon>
        <taxon>Cimicidae</taxon>
        <taxon>Cimex</taxon>
    </lineage>
</organism>
<keyword evidence="1" id="KW-0812">Transmembrane</keyword>
<evidence type="ECO:0000313" key="3">
    <source>
        <dbReference type="EnsemblMetazoa" id="XP_014256036.1"/>
    </source>
</evidence>
<dbReference type="AlphaFoldDB" id="A0A8I6S2P5"/>
<protein>
    <submittedName>
        <fullName evidence="3">Uncharacterized protein</fullName>
    </submittedName>
</protein>
<feature type="transmembrane region" description="Helical" evidence="1">
    <location>
        <begin position="77"/>
        <end position="103"/>
    </location>
</feature>
<dbReference type="RefSeq" id="XP_014256036.1">
    <property type="nucleotide sequence ID" value="XM_014400550.2"/>
</dbReference>
<dbReference type="KEGG" id="clec:106670330"/>